<accession>A0A6G3ZWH1</accession>
<proteinExistence type="predicted"/>
<dbReference type="EMBL" id="JAAIKC010000002">
    <property type="protein sequence ID" value="NEW05939.1"/>
    <property type="molecule type" value="Genomic_DNA"/>
</dbReference>
<organism evidence="1">
    <name type="scientific">Paenibacillus sp. SYP-B3998</name>
    <dbReference type="NCBI Taxonomy" id="2678564"/>
    <lineage>
        <taxon>Bacteria</taxon>
        <taxon>Bacillati</taxon>
        <taxon>Bacillota</taxon>
        <taxon>Bacilli</taxon>
        <taxon>Bacillales</taxon>
        <taxon>Paenibacillaceae</taxon>
        <taxon>Paenibacillus</taxon>
    </lineage>
</organism>
<comment type="caution">
    <text evidence="1">The sequence shown here is derived from an EMBL/GenBank/DDBJ whole genome shotgun (WGS) entry which is preliminary data.</text>
</comment>
<gene>
    <name evidence="1" type="ORF">GK047_07945</name>
</gene>
<name>A0A6G3ZWH1_9BACL</name>
<evidence type="ECO:0000313" key="1">
    <source>
        <dbReference type="EMBL" id="NEW05939.1"/>
    </source>
</evidence>
<reference evidence="1" key="1">
    <citation type="submission" date="2020-02" db="EMBL/GenBank/DDBJ databases">
        <authorList>
            <person name="Shen X.-R."/>
            <person name="Zhang Y.-X."/>
        </authorList>
    </citation>
    <scope>NUCLEOTIDE SEQUENCE</scope>
    <source>
        <strain evidence="1">SYP-B3998</strain>
    </source>
</reference>
<dbReference type="AlphaFoldDB" id="A0A6G3ZWH1"/>
<sequence length="66" mass="7741">MLSEVVKLFVDQQEKGLEKYGELVNLDSYSLVGWIEHTQQECVDKLVYLECVKQKVVERQERLLSP</sequence>
<protein>
    <submittedName>
        <fullName evidence="1">Uncharacterized protein</fullName>
    </submittedName>
</protein>